<reference evidence="3" key="1">
    <citation type="journal article" date="2012" name="PLoS Genet.">
        <title>The genomes of the fungal plant pathogens Cladosporium fulvum and Dothistroma septosporum reveal adaptation to different hosts and lifestyles but also signatures of common ancestry.</title>
        <authorList>
            <person name="de Wit P.J.G.M."/>
            <person name="van der Burgt A."/>
            <person name="Oekmen B."/>
            <person name="Stergiopoulos I."/>
            <person name="Abd-Elsalam K.A."/>
            <person name="Aerts A.L."/>
            <person name="Bahkali A.H."/>
            <person name="Beenen H.G."/>
            <person name="Chettri P."/>
            <person name="Cox M.P."/>
            <person name="Datema E."/>
            <person name="de Vries R.P."/>
            <person name="Dhillon B."/>
            <person name="Ganley A.R."/>
            <person name="Griffiths S.A."/>
            <person name="Guo Y."/>
            <person name="Hamelin R.C."/>
            <person name="Henrissat B."/>
            <person name="Kabir M.S."/>
            <person name="Jashni M.K."/>
            <person name="Kema G."/>
            <person name="Klaubauf S."/>
            <person name="Lapidus A."/>
            <person name="Levasseur A."/>
            <person name="Lindquist E."/>
            <person name="Mehrabi R."/>
            <person name="Ohm R.A."/>
            <person name="Owen T.J."/>
            <person name="Salamov A."/>
            <person name="Schwelm A."/>
            <person name="Schijlen E."/>
            <person name="Sun H."/>
            <person name="van den Burg H.A."/>
            <person name="van Ham R.C.H.J."/>
            <person name="Zhang S."/>
            <person name="Goodwin S.B."/>
            <person name="Grigoriev I.V."/>
            <person name="Collemare J."/>
            <person name="Bradshaw R.E."/>
        </authorList>
    </citation>
    <scope>NUCLEOTIDE SEQUENCE [LARGE SCALE GENOMIC DNA]</scope>
    <source>
        <strain evidence="3">NZE10 / CBS 128990</strain>
    </source>
</reference>
<name>N1PCI2_DOTSN</name>
<dbReference type="STRING" id="675120.N1PCI2"/>
<protein>
    <recommendedName>
        <fullName evidence="1">Heterokaryon incompatibility domain-containing protein</fullName>
    </recommendedName>
</protein>
<dbReference type="OrthoDB" id="5386922at2759"/>
<feature type="domain" description="Heterokaryon incompatibility" evidence="1">
    <location>
        <begin position="57"/>
        <end position="221"/>
    </location>
</feature>
<proteinExistence type="predicted"/>
<evidence type="ECO:0000313" key="3">
    <source>
        <dbReference type="Proteomes" id="UP000016933"/>
    </source>
</evidence>
<dbReference type="EMBL" id="KB446544">
    <property type="protein sequence ID" value="EME40198.1"/>
    <property type="molecule type" value="Genomic_DNA"/>
</dbReference>
<reference evidence="2 3" key="2">
    <citation type="journal article" date="2012" name="PLoS Pathog.">
        <title>Diverse lifestyles and strategies of plant pathogenesis encoded in the genomes of eighteen Dothideomycetes fungi.</title>
        <authorList>
            <person name="Ohm R.A."/>
            <person name="Feau N."/>
            <person name="Henrissat B."/>
            <person name="Schoch C.L."/>
            <person name="Horwitz B.A."/>
            <person name="Barry K.W."/>
            <person name="Condon B.J."/>
            <person name="Copeland A.C."/>
            <person name="Dhillon B."/>
            <person name="Glaser F."/>
            <person name="Hesse C.N."/>
            <person name="Kosti I."/>
            <person name="LaButti K."/>
            <person name="Lindquist E.A."/>
            <person name="Lucas S."/>
            <person name="Salamov A.A."/>
            <person name="Bradshaw R.E."/>
            <person name="Ciuffetti L."/>
            <person name="Hamelin R.C."/>
            <person name="Kema G.H.J."/>
            <person name="Lawrence C."/>
            <person name="Scott J.A."/>
            <person name="Spatafora J.W."/>
            <person name="Turgeon B.G."/>
            <person name="de Wit P.J.G.M."/>
            <person name="Zhong S."/>
            <person name="Goodwin S.B."/>
            <person name="Grigoriev I.V."/>
        </authorList>
    </citation>
    <scope>NUCLEOTIDE SEQUENCE [LARGE SCALE GENOMIC DNA]</scope>
    <source>
        <strain evidence="3">NZE10 / CBS 128990</strain>
    </source>
</reference>
<dbReference type="Proteomes" id="UP000016933">
    <property type="component" value="Unassembled WGS sequence"/>
</dbReference>
<evidence type="ECO:0000313" key="2">
    <source>
        <dbReference type="EMBL" id="EME40198.1"/>
    </source>
</evidence>
<dbReference type="InterPro" id="IPR010730">
    <property type="entry name" value="HET"/>
</dbReference>
<dbReference type="Pfam" id="PF06985">
    <property type="entry name" value="HET"/>
    <property type="match status" value="1"/>
</dbReference>
<dbReference type="OMA" id="WDIVEDY"/>
<organism evidence="2 3">
    <name type="scientific">Dothistroma septosporum (strain NZE10 / CBS 128990)</name>
    <name type="common">Red band needle blight fungus</name>
    <name type="synonym">Mycosphaerella pini</name>
    <dbReference type="NCBI Taxonomy" id="675120"/>
    <lineage>
        <taxon>Eukaryota</taxon>
        <taxon>Fungi</taxon>
        <taxon>Dikarya</taxon>
        <taxon>Ascomycota</taxon>
        <taxon>Pezizomycotina</taxon>
        <taxon>Dothideomycetes</taxon>
        <taxon>Dothideomycetidae</taxon>
        <taxon>Mycosphaerellales</taxon>
        <taxon>Mycosphaerellaceae</taxon>
        <taxon>Dothistroma</taxon>
    </lineage>
</organism>
<sequence>MSFVKGCVQECRQTHAICRQDTHDFVPTRLLHVGLNNEELFICESGAEGLTKPTFTWAALSHCWGGGQPIKLVRDNLSDLHSRVSFDELPSTFRDAIDVARLLEIQYIWIDSMCIIQDDIEDWQQEAAMMGMIYSQAFIVISGASSEEPSIPFLGPRDEDWLPRQFFMTTPTNHTININARRRHLLAAPLEQGLHEPPYTEAWAHDRWKGPLYKRAWCFQETHLAQRTLHFTPGSIIFECRTHRRAEDHLPPDPSLLSPILGQVGDATKWRMVVRQYTSRNLSRSTDKLPAISGVASLLPQAQRTDYLAGIWRESLIHDLLWNVQPQPGEPLSYRGEEYIAPTWSWASLDHAVSWNEFQITALLAEVLEARCEPTGSNRFGQIRSGHIRLRARVRRCKIFWKPERYSYRAYFLDDKGKRSEEKHFTSDGLLVGRRTEQHDGKSAEGVHSFAARAVTSGLPFEGELDAAFVCLAKSTAMSLNHVGLLVTPSVKVKDAWERIGTLLKAGSGWYASGEEAVVTLL</sequence>
<dbReference type="AlphaFoldDB" id="N1PCI2"/>
<accession>N1PCI2</accession>
<evidence type="ECO:0000259" key="1">
    <source>
        <dbReference type="Pfam" id="PF06985"/>
    </source>
</evidence>
<dbReference type="HOGENOM" id="CLU_002639_3_1_1"/>
<gene>
    <name evidence="2" type="ORF">DOTSEDRAFT_74873</name>
</gene>
<keyword evidence="3" id="KW-1185">Reference proteome</keyword>
<dbReference type="eggNOG" id="ENOG502SKX3">
    <property type="taxonomic scope" value="Eukaryota"/>
</dbReference>
<dbReference type="PANTHER" id="PTHR33112">
    <property type="entry name" value="DOMAIN PROTEIN, PUTATIVE-RELATED"/>
    <property type="match status" value="1"/>
</dbReference>
<dbReference type="PANTHER" id="PTHR33112:SF16">
    <property type="entry name" value="HETEROKARYON INCOMPATIBILITY DOMAIN-CONTAINING PROTEIN"/>
    <property type="match status" value="1"/>
</dbReference>